<evidence type="ECO:0000313" key="2">
    <source>
        <dbReference type="Proteomes" id="UP000234300"/>
    </source>
</evidence>
<gene>
    <name evidence="1" type="ORF">BAURA86_02050</name>
</gene>
<reference evidence="1 2" key="1">
    <citation type="submission" date="2017-03" db="EMBL/GenBank/DDBJ databases">
        <authorList>
            <person name="Afonso C.L."/>
            <person name="Miller P.J."/>
            <person name="Scott M.A."/>
            <person name="Spackman E."/>
            <person name="Goraichik I."/>
            <person name="Dimitrov K.M."/>
            <person name="Suarez D.L."/>
            <person name="Swayne D.E."/>
        </authorList>
    </citation>
    <scope>NUCLEOTIDE SEQUENCE [LARGE SCALE GENOMIC DNA]</scope>
    <source>
        <strain evidence="2">8(6)</strain>
    </source>
</reference>
<name>A0A2H1JTG2_BREAU</name>
<dbReference type="Proteomes" id="UP000234300">
    <property type="component" value="Unassembled WGS sequence"/>
</dbReference>
<dbReference type="RefSeq" id="WP_146001494.1">
    <property type="nucleotide sequence ID" value="NZ_FXZI01000006.1"/>
</dbReference>
<protein>
    <submittedName>
        <fullName evidence="1">Uncharacterized protein</fullName>
    </submittedName>
</protein>
<accession>A0A2H1JTG2</accession>
<sequence>MSSIEYFGDQAAGIDLTGRKYRITVPLVGVNDDLFDGLPSRIPLGCDAFLVRLDEAESERLRLANLSDEAHSYWTVGHRLEILNVRADQVYEEWQLLEAQFNLVVRRPLTILGSVLDRLVDGTWVRGGMFHLPENYAWFEDFPAERFETLKSLREGMNGTNDAPIVRAADLYSQAVKSMNRGERDNAFILSAVALETLLGYKLNTEISFKLSLRATVLEGGNSERVLRRIRKLYSIRSSVVHSGKHATFTDVTHIQQALMRFVPTMAALSEDLGSYDSAIAHLDELAWNRQLEPSAVLTESGWWSYVPLEACFDRTYGGFDDPDRLKRVWLFDD</sequence>
<organism evidence="1 2">
    <name type="scientific">Brevibacterium aurantiacum</name>
    <dbReference type="NCBI Taxonomy" id="273384"/>
    <lineage>
        <taxon>Bacteria</taxon>
        <taxon>Bacillati</taxon>
        <taxon>Actinomycetota</taxon>
        <taxon>Actinomycetes</taxon>
        <taxon>Micrococcales</taxon>
        <taxon>Brevibacteriaceae</taxon>
        <taxon>Brevibacterium</taxon>
    </lineage>
</organism>
<evidence type="ECO:0000313" key="1">
    <source>
        <dbReference type="EMBL" id="SMX90759.1"/>
    </source>
</evidence>
<dbReference type="AlphaFoldDB" id="A0A2H1JTG2"/>
<dbReference type="EMBL" id="FXZI01000006">
    <property type="protein sequence ID" value="SMX90759.1"/>
    <property type="molecule type" value="Genomic_DNA"/>
</dbReference>
<proteinExistence type="predicted"/>